<dbReference type="AlphaFoldDB" id="A0A7Y6MDG3"/>
<evidence type="ECO:0000256" key="1">
    <source>
        <dbReference type="SAM" id="Phobius"/>
    </source>
</evidence>
<comment type="caution">
    <text evidence="2">The sequence shown here is derived from an EMBL/GenBank/DDBJ whole genome shotgun (WGS) entry which is preliminary data.</text>
</comment>
<keyword evidence="1" id="KW-0472">Membrane</keyword>
<sequence>MDFATVARVVIGVFTVVHMAAGVYMSLTGRTPPLLSRRPAGRVRPRVWGHLLAAVFGVIALSMPAVSDSGVVMALSLLGFACVVAAPYLFMISARPPKRTP</sequence>
<dbReference type="Proteomes" id="UP000546126">
    <property type="component" value="Unassembled WGS sequence"/>
</dbReference>
<feature type="transmembrane region" description="Helical" evidence="1">
    <location>
        <begin position="72"/>
        <end position="91"/>
    </location>
</feature>
<proteinExistence type="predicted"/>
<dbReference type="EMBL" id="JABWGO010000007">
    <property type="protein sequence ID" value="NUW43862.1"/>
    <property type="molecule type" value="Genomic_DNA"/>
</dbReference>
<dbReference type="RefSeq" id="WP_175603364.1">
    <property type="nucleotide sequence ID" value="NZ_JABWGO010000007.1"/>
</dbReference>
<keyword evidence="3" id="KW-1185">Reference proteome</keyword>
<protein>
    <submittedName>
        <fullName evidence="2">Uncharacterized protein</fullName>
    </submittedName>
</protein>
<feature type="transmembrane region" description="Helical" evidence="1">
    <location>
        <begin position="47"/>
        <end position="66"/>
    </location>
</feature>
<keyword evidence="1" id="KW-1133">Transmembrane helix</keyword>
<feature type="transmembrane region" description="Helical" evidence="1">
    <location>
        <begin position="6"/>
        <end position="27"/>
    </location>
</feature>
<evidence type="ECO:0000313" key="2">
    <source>
        <dbReference type="EMBL" id="NUW43862.1"/>
    </source>
</evidence>
<reference evidence="2 3" key="1">
    <citation type="submission" date="2020-06" db="EMBL/GenBank/DDBJ databases">
        <authorList>
            <person name="Chanama M."/>
        </authorList>
    </citation>
    <scope>NUCLEOTIDE SEQUENCE [LARGE SCALE GENOMIC DNA]</scope>
    <source>
        <strain evidence="2 3">TBRC6557</strain>
    </source>
</reference>
<name>A0A7Y6MDG3_9ACTN</name>
<evidence type="ECO:0000313" key="3">
    <source>
        <dbReference type="Proteomes" id="UP000546126"/>
    </source>
</evidence>
<keyword evidence="1" id="KW-0812">Transmembrane</keyword>
<accession>A0A7Y6MDG3</accession>
<organism evidence="2 3">
    <name type="scientific">Nonomuraea rhodomycinica</name>
    <dbReference type="NCBI Taxonomy" id="1712872"/>
    <lineage>
        <taxon>Bacteria</taxon>
        <taxon>Bacillati</taxon>
        <taxon>Actinomycetota</taxon>
        <taxon>Actinomycetes</taxon>
        <taxon>Streptosporangiales</taxon>
        <taxon>Streptosporangiaceae</taxon>
        <taxon>Nonomuraea</taxon>
    </lineage>
</organism>
<gene>
    <name evidence="2" type="ORF">HT134_27580</name>
</gene>